<evidence type="ECO:0000313" key="2">
    <source>
        <dbReference type="EMBL" id="KKW90369.1"/>
    </source>
</evidence>
<protein>
    <recommendedName>
        <fullName evidence="1">Glutamine amidotransferase domain-containing protein</fullName>
    </recommendedName>
</protein>
<dbReference type="CDD" id="cd01741">
    <property type="entry name" value="GATase1_1"/>
    <property type="match status" value="1"/>
</dbReference>
<reference evidence="2 3" key="1">
    <citation type="submission" date="2015-04" db="EMBL/GenBank/DDBJ databases">
        <title>Genome sequence of aromatic hydrocarbons-degrading Sphingobium chungbukense DJ77.</title>
        <authorList>
            <person name="Kim Y.-C."/>
            <person name="Chae J.-C."/>
        </authorList>
    </citation>
    <scope>NUCLEOTIDE SEQUENCE [LARGE SCALE GENOMIC DNA]</scope>
    <source>
        <strain evidence="2 3">DJ77</strain>
    </source>
</reference>
<organism evidence="2 3">
    <name type="scientific">Sphingobium chungbukense</name>
    <dbReference type="NCBI Taxonomy" id="56193"/>
    <lineage>
        <taxon>Bacteria</taxon>
        <taxon>Pseudomonadati</taxon>
        <taxon>Pseudomonadota</taxon>
        <taxon>Alphaproteobacteria</taxon>
        <taxon>Sphingomonadales</taxon>
        <taxon>Sphingomonadaceae</taxon>
        <taxon>Sphingobium</taxon>
    </lineage>
</organism>
<dbReference type="PANTHER" id="PTHR42695">
    <property type="entry name" value="GLUTAMINE AMIDOTRANSFERASE YLR126C-RELATED"/>
    <property type="match status" value="1"/>
</dbReference>
<dbReference type="InterPro" id="IPR044992">
    <property type="entry name" value="ChyE-like"/>
</dbReference>
<proteinExistence type="predicted"/>
<dbReference type="Gene3D" id="3.40.50.880">
    <property type="match status" value="1"/>
</dbReference>
<accession>A0A0M3APB1</accession>
<dbReference type="SUPFAM" id="SSF52317">
    <property type="entry name" value="Class I glutamine amidotransferase-like"/>
    <property type="match status" value="1"/>
</dbReference>
<dbReference type="EMBL" id="LBIC01000010">
    <property type="protein sequence ID" value="KKW90369.1"/>
    <property type="molecule type" value="Genomic_DNA"/>
</dbReference>
<dbReference type="STRING" id="56193.YP76_20455"/>
<dbReference type="PATRIC" id="fig|56193.3.peg.4297"/>
<comment type="caution">
    <text evidence="2">The sequence shown here is derived from an EMBL/GenBank/DDBJ whole genome shotgun (WGS) entry which is preliminary data.</text>
</comment>
<evidence type="ECO:0000259" key="1">
    <source>
        <dbReference type="Pfam" id="PF00117"/>
    </source>
</evidence>
<dbReference type="Pfam" id="PF00117">
    <property type="entry name" value="GATase"/>
    <property type="match status" value="1"/>
</dbReference>
<dbReference type="GO" id="GO:0005829">
    <property type="term" value="C:cytosol"/>
    <property type="evidence" value="ECO:0007669"/>
    <property type="project" value="TreeGrafter"/>
</dbReference>
<name>A0A0M3APB1_9SPHN</name>
<dbReference type="Proteomes" id="UP000033874">
    <property type="component" value="Unassembled WGS sequence"/>
</dbReference>
<dbReference type="PROSITE" id="PS51273">
    <property type="entry name" value="GATASE_TYPE_1"/>
    <property type="match status" value="1"/>
</dbReference>
<sequence>MKQRFFDAFGGPGDQWNVLVPSDEDFLARAADHDGYVISGSLKSVVDDAGTAFVDNVLGLIRNVHDSSVAPIVGVCFGSQAIAAALGGQVGKNPSGIFKLGVDRLSWSLAGGSEHWPETSSAPVIVQSHGECVLKLPKGSTRLASSSTIENEVFLVADRILGIQGHPEVDNHGLQNGFMPVHRPLFDDASWEAIERQARQPLHSVPLISLARRLLADGTLSQSPATETRLASLGTS</sequence>
<feature type="domain" description="Glutamine amidotransferase" evidence="1">
    <location>
        <begin position="20"/>
        <end position="170"/>
    </location>
</feature>
<dbReference type="InterPro" id="IPR017926">
    <property type="entry name" value="GATASE"/>
</dbReference>
<gene>
    <name evidence="2" type="ORF">YP76_20455</name>
</gene>
<evidence type="ECO:0000313" key="3">
    <source>
        <dbReference type="Proteomes" id="UP000033874"/>
    </source>
</evidence>
<dbReference type="InterPro" id="IPR029062">
    <property type="entry name" value="Class_I_gatase-like"/>
</dbReference>
<dbReference type="AlphaFoldDB" id="A0A0M3APB1"/>
<dbReference type="PANTHER" id="PTHR42695:SF5">
    <property type="entry name" value="GLUTAMINE AMIDOTRANSFERASE YLR126C-RELATED"/>
    <property type="match status" value="1"/>
</dbReference>
<keyword evidence="3" id="KW-1185">Reference proteome</keyword>